<dbReference type="SUPFAM" id="SSF161098">
    <property type="entry name" value="MetI-like"/>
    <property type="match status" value="1"/>
</dbReference>
<dbReference type="Pfam" id="PF19300">
    <property type="entry name" value="BPD_transp_1_N"/>
    <property type="match status" value="1"/>
</dbReference>
<evidence type="ECO:0000256" key="6">
    <source>
        <dbReference type="ARBA" id="ARBA00023136"/>
    </source>
</evidence>
<feature type="transmembrane region" description="Helical" evidence="7">
    <location>
        <begin position="97"/>
        <end position="121"/>
    </location>
</feature>
<dbReference type="InterPro" id="IPR045621">
    <property type="entry name" value="BPD_transp_1_N"/>
</dbReference>
<dbReference type="EMBL" id="FUXL01000002">
    <property type="protein sequence ID" value="SJZ68001.1"/>
    <property type="molecule type" value="Genomic_DNA"/>
</dbReference>
<comment type="subcellular location">
    <subcellularLocation>
        <location evidence="1 7">Cell membrane</location>
        <topology evidence="1 7">Multi-pass membrane protein</topology>
    </subcellularLocation>
</comment>
<reference evidence="9 10" key="1">
    <citation type="submission" date="2017-02" db="EMBL/GenBank/DDBJ databases">
        <authorList>
            <person name="Peterson S.W."/>
        </authorList>
    </citation>
    <scope>NUCLEOTIDE SEQUENCE [LARGE SCALE GENOMIC DNA]</scope>
    <source>
        <strain evidence="9 10">USBA 369</strain>
    </source>
</reference>
<evidence type="ECO:0000256" key="1">
    <source>
        <dbReference type="ARBA" id="ARBA00004651"/>
    </source>
</evidence>
<protein>
    <submittedName>
        <fullName evidence="9">Peptide/nickel transport system permease protein</fullName>
    </submittedName>
</protein>
<feature type="transmembrane region" description="Helical" evidence="7">
    <location>
        <begin position="65"/>
        <end position="85"/>
    </location>
</feature>
<evidence type="ECO:0000256" key="2">
    <source>
        <dbReference type="ARBA" id="ARBA00022448"/>
    </source>
</evidence>
<dbReference type="Gene3D" id="1.10.3720.10">
    <property type="entry name" value="MetI-like"/>
    <property type="match status" value="1"/>
</dbReference>
<feature type="transmembrane region" description="Helical" evidence="7">
    <location>
        <begin position="231"/>
        <end position="257"/>
    </location>
</feature>
<feature type="transmembrane region" description="Helical" evidence="7">
    <location>
        <begin position="141"/>
        <end position="161"/>
    </location>
</feature>
<dbReference type="GO" id="GO:0005886">
    <property type="term" value="C:plasma membrane"/>
    <property type="evidence" value="ECO:0007669"/>
    <property type="project" value="UniProtKB-SubCell"/>
</dbReference>
<accession>A0A1T4MMA6</accession>
<evidence type="ECO:0000256" key="5">
    <source>
        <dbReference type="ARBA" id="ARBA00022989"/>
    </source>
</evidence>
<dbReference type="GO" id="GO:0071916">
    <property type="term" value="F:dipeptide transmembrane transporter activity"/>
    <property type="evidence" value="ECO:0007669"/>
    <property type="project" value="TreeGrafter"/>
</dbReference>
<comment type="similarity">
    <text evidence="7">Belongs to the binding-protein-dependent transport system permease family.</text>
</comment>
<keyword evidence="6 7" id="KW-0472">Membrane</keyword>
<dbReference type="Proteomes" id="UP000190135">
    <property type="component" value="Unassembled WGS sequence"/>
</dbReference>
<dbReference type="STRING" id="1365950.SAMN05428963_102180"/>
<proteinExistence type="inferred from homology"/>
<evidence type="ECO:0000256" key="7">
    <source>
        <dbReference type="RuleBase" id="RU363032"/>
    </source>
</evidence>
<evidence type="ECO:0000256" key="4">
    <source>
        <dbReference type="ARBA" id="ARBA00022692"/>
    </source>
</evidence>
<evidence type="ECO:0000256" key="3">
    <source>
        <dbReference type="ARBA" id="ARBA00022475"/>
    </source>
</evidence>
<gene>
    <name evidence="9" type="ORF">SAMN05428963_102180</name>
</gene>
<evidence type="ECO:0000259" key="8">
    <source>
        <dbReference type="PROSITE" id="PS50928"/>
    </source>
</evidence>
<dbReference type="AlphaFoldDB" id="A0A1T4MMA6"/>
<name>A0A1T4MMA6_9HYPH</name>
<dbReference type="CDD" id="cd06261">
    <property type="entry name" value="TM_PBP2"/>
    <property type="match status" value="1"/>
</dbReference>
<keyword evidence="10" id="KW-1185">Reference proteome</keyword>
<dbReference type="PANTHER" id="PTHR43163">
    <property type="entry name" value="DIPEPTIDE TRANSPORT SYSTEM PERMEASE PROTEIN DPPB-RELATED"/>
    <property type="match status" value="1"/>
</dbReference>
<keyword evidence="3" id="KW-1003">Cell membrane</keyword>
<organism evidence="9 10">
    <name type="scientific">Consotaella salsifontis</name>
    <dbReference type="NCBI Taxonomy" id="1365950"/>
    <lineage>
        <taxon>Bacteria</taxon>
        <taxon>Pseudomonadati</taxon>
        <taxon>Pseudomonadota</taxon>
        <taxon>Alphaproteobacteria</taxon>
        <taxon>Hyphomicrobiales</taxon>
        <taxon>Aurantimonadaceae</taxon>
        <taxon>Consotaella</taxon>
    </lineage>
</organism>
<dbReference type="PANTHER" id="PTHR43163:SF6">
    <property type="entry name" value="DIPEPTIDE TRANSPORT SYSTEM PERMEASE PROTEIN DPPB-RELATED"/>
    <property type="match status" value="1"/>
</dbReference>
<sequence>MVAAMVKRLASLAATLAAVSMVIFLVMNVLPGDPAAVALGTSAQEDTLAALRHEMGLDQPLPVRYVHWVGGAITGDFGTSATYGVPVRGLIADRLAVTLPLAGMAILLSMLLALPLGILAASRQNGAADWIATIFSQLGVATPNFWIGLLLILVFSTALGWMPSGGFSGWNDGMINGIKQLFLPAVALALPQAGVLTRVTRAAVLDVLSEDFVRTARAKGLNRRQALFRHVVPNALAPVVTILGLQFSFLVAGAVLVENVFTLPGLGRLAYQAFTQRDFLVVQNVVLFIAALVVVVNFLVDLLYLFLDPRLRSSR</sequence>
<feature type="domain" description="ABC transmembrane type-1" evidence="8">
    <location>
        <begin position="95"/>
        <end position="304"/>
    </location>
</feature>
<dbReference type="OrthoDB" id="7375736at2"/>
<evidence type="ECO:0000313" key="9">
    <source>
        <dbReference type="EMBL" id="SJZ68001.1"/>
    </source>
</evidence>
<evidence type="ECO:0000313" key="10">
    <source>
        <dbReference type="Proteomes" id="UP000190135"/>
    </source>
</evidence>
<dbReference type="InterPro" id="IPR035906">
    <property type="entry name" value="MetI-like_sf"/>
</dbReference>
<dbReference type="PROSITE" id="PS50928">
    <property type="entry name" value="ABC_TM1"/>
    <property type="match status" value="1"/>
</dbReference>
<keyword evidence="2 7" id="KW-0813">Transport</keyword>
<dbReference type="Pfam" id="PF00528">
    <property type="entry name" value="BPD_transp_1"/>
    <property type="match status" value="1"/>
</dbReference>
<keyword evidence="5 7" id="KW-1133">Transmembrane helix</keyword>
<keyword evidence="4 7" id="KW-0812">Transmembrane</keyword>
<dbReference type="InterPro" id="IPR000515">
    <property type="entry name" value="MetI-like"/>
</dbReference>
<feature type="transmembrane region" description="Helical" evidence="7">
    <location>
        <begin position="285"/>
        <end position="307"/>
    </location>
</feature>
<dbReference type="RefSeq" id="WP_078706878.1">
    <property type="nucleotide sequence ID" value="NZ_FUXL01000002.1"/>
</dbReference>